<dbReference type="AlphaFoldDB" id="Q1PUY5"/>
<name>Q1PUY5_KUEST</name>
<dbReference type="EMBL" id="CT573073">
    <property type="protein sequence ID" value="CAJ71048.1"/>
    <property type="molecule type" value="Genomic_DNA"/>
</dbReference>
<evidence type="ECO:0000313" key="2">
    <source>
        <dbReference type="EMBL" id="QII09533.1"/>
    </source>
</evidence>
<organism evidence="1">
    <name type="scientific">Kuenenia stuttgartiensis</name>
    <dbReference type="NCBI Taxonomy" id="174633"/>
    <lineage>
        <taxon>Bacteria</taxon>
        <taxon>Pseudomonadati</taxon>
        <taxon>Planctomycetota</taxon>
        <taxon>Candidatus Brocadiia</taxon>
        <taxon>Candidatus Brocadiales</taxon>
        <taxon>Candidatus Brocadiaceae</taxon>
        <taxon>Candidatus Kuenenia</taxon>
    </lineage>
</organism>
<protein>
    <submittedName>
        <fullName evidence="1">Uncharacterized protein</fullName>
    </submittedName>
</protein>
<reference evidence="2 3" key="3">
    <citation type="submission" date="2020-02" db="EMBL/GenBank/DDBJ databases">
        <title>Newly sequenced genome of strain CSTR1 showed variability in Candidatus Kuenenia stuttgartiensis genomes.</title>
        <authorList>
            <person name="Ding C."/>
            <person name="Adrian L."/>
        </authorList>
    </citation>
    <scope>NUCLEOTIDE SEQUENCE [LARGE SCALE GENOMIC DNA]</scope>
    <source>
        <strain evidence="2 3">CSTR1</strain>
    </source>
</reference>
<sequence length="57" mass="6998">MEIMTGFSSQSIQFYYPFTVFHDKKIFFYKLFVSSRNFMVKDWQRTTDSHKSNKRLC</sequence>
<gene>
    <name evidence="2" type="ORF">KsCSTR_01540</name>
    <name evidence="1" type="ORF">kustc0303</name>
</gene>
<evidence type="ECO:0000313" key="1">
    <source>
        <dbReference type="EMBL" id="CAJ71048.1"/>
    </source>
</evidence>
<reference evidence="1" key="2">
    <citation type="submission" date="2006-01" db="EMBL/GenBank/DDBJ databases">
        <authorList>
            <person name="Genoscope"/>
        </authorList>
    </citation>
    <scope>NUCLEOTIDE SEQUENCE</scope>
</reference>
<reference evidence="1" key="1">
    <citation type="journal article" date="2006" name="Nature">
        <title>Deciphering the evolution and metabolism of an anammox bacterium from a community genome.</title>
        <authorList>
            <person name="Strous M."/>
            <person name="Pelletier E."/>
            <person name="Mangenot S."/>
            <person name="Rattei T."/>
            <person name="Lehner A."/>
            <person name="Taylor M.W."/>
            <person name="Horn M."/>
            <person name="Daims H."/>
            <person name="Bartol-Mavel D."/>
            <person name="Wincker P."/>
            <person name="Barbe V."/>
            <person name="Fonknechten N."/>
            <person name="Vallenet D."/>
            <person name="Segurens B."/>
            <person name="Schenowitz-Truong C."/>
            <person name="Medigue C."/>
            <person name="Collingro A."/>
            <person name="Snel B."/>
            <person name="Dutilh B.E."/>
            <person name="OpDenCamp H.J.M."/>
            <person name="vanDerDrift C."/>
            <person name="Cirpus I."/>
            <person name="vanDePas-Schoonen K.T."/>
            <person name="Harhangi H.R."/>
            <person name="vanNiftrik L."/>
            <person name="Schmid M."/>
            <person name="Keltjens J."/>
            <person name="vanDeVossenberg J."/>
            <person name="Kartal B."/>
            <person name="Meier H."/>
            <person name="Frishman D."/>
            <person name="Huynen M.A."/>
            <person name="Mewes H."/>
            <person name="Weissenbach J."/>
            <person name="Jetten M.S.M."/>
            <person name="Wagner M."/>
            <person name="LePaslier D."/>
        </authorList>
    </citation>
    <scope>NUCLEOTIDE SEQUENCE</scope>
</reference>
<accession>Q1PUY5</accession>
<evidence type="ECO:0000313" key="3">
    <source>
        <dbReference type="Proteomes" id="UP000501926"/>
    </source>
</evidence>
<dbReference type="Proteomes" id="UP000501926">
    <property type="component" value="Chromosome"/>
</dbReference>
<dbReference type="EMBL" id="CP049055">
    <property type="protein sequence ID" value="QII09533.1"/>
    <property type="molecule type" value="Genomic_DNA"/>
</dbReference>
<proteinExistence type="predicted"/>